<feature type="region of interest" description="Disordered" evidence="1">
    <location>
        <begin position="177"/>
        <end position="214"/>
    </location>
</feature>
<feature type="compositionally biased region" description="Basic and acidic residues" evidence="1">
    <location>
        <begin position="253"/>
        <end position="264"/>
    </location>
</feature>
<evidence type="ECO:0000313" key="2">
    <source>
        <dbReference type="EMBL" id="QHT21922.1"/>
    </source>
</evidence>
<sequence>MIIDKPYKVIWKYKNENRYTQYNIYIYVGNVSAEIDEILQKIKNLNLYETFVNLNETEKNKLSKEYGEKWYEYFFNMYHIIFIFSQINNTESMKKEIIKKYGIEWYDTHIITSKGIEKKIIYSYDALIKTELERKTIKKGRAMNFGDENEKTNFKLSKNETINSILGRKDEFKKKIQRISKKSKKTDQNRRINRTNSNIYISEKQDNNTTDSNKLLSTEIDTNNNTKIMKSMFYNWETKKYILLNNVLGKSFNDVKMKGGGSKDENEDEENEEEEEEEEENEEEENEEEEEENEEEENEEDEKNNKDEDDEDDEENEDGEENEKNEEIEDKKDDVENKDDDIEKLYYTDDVLIDENIEKTNLMIRKTLNENVTNNKNEKMLDFDNKKDVSMTIEKLKFVYEKYYVKTQFILCDDTIKEIKNKICCSIKNNVKFGENSYIIPSRQYLWGEYIYNDEINKVMLGQKWVRRNELLDVDVEPDNRFHLYEHLKDNFTDLKNIIRKTGSRNKREDDENNILSEYENYITFNEIYMLDVYNEFGKNYNPTNEIKKNLEDLYLKIYFPNIRRDDIVHIIDYLNDKNDIEINRTKIVFENLYNDLILQNKIYDVISNVKRNDKYTHIFKENYVTHSVIHLNLRLTKSKKIDMYRVFNEFMTNKDFPYIQYQTLDSGSDYKYNIDEIYNYTQDDDNMKTLHKWFENGFYGLTFKIRLDKEANEPKNRNNFLSVLINEVGRLEYKINWQETEKATLDDIKKTYKYIKNLIVKINQDSPKNQSFVPDDDEFKFAFINTIQKFDLPEKFIIDHNNLRDFSRFFYPYISLIIDPKKRISKKSNENDKSKYGTYLRYKKISGYENLAKIEQRIMYFIKHYEYDESKLIVELAREFNITDERATKEYMRVKLKYPNLKKSRKVLKKLDKIPKYKSSGINIDIQGKKRENYKIRISGARNKNQLYRIIDFMNVLIFLYSETYLYKKKERQILKEMLIQLTDIAKSRAKVDDVVEYDELLSFNIKQKIKKDKHRIGYKPEKGQNQWSRNCQNSGDEKRQPQQYNSSSISDLLKEGYNYNKKTDTYERKYIEGKGKDKKEIILKALKLPEYDSKMEKTGNFVYYTCDPKENKNNYFVGILTRAKNPYGHCMPCCFKKNQDETKNKAKKEFYDKCFGNETEIKDTIEGEYKSVGDKLYILQDTNKIQEGRYGYLPKYMDLFFNILMDNKNKRRQHYLEQTDGYFFKYGPKISDYTFLNAIEPLINKNIEEIREAIIEAIEGDKSTQYFTSLNSGDIKTSFGTKDKYIKFIKESKFLEFEMVKDIICIPGVLHKQGLNLVVFKRIYSVVKKTLEKDKIIDDFNLECINEDSIYNIMNPKRPTIIIVKDNKTYYPIILVIKKNKNDKTVNTETMFYYEDKPSNIVKHILDFIMKNCGDNNLKMFNKLSFSASKIYHEIEKLEDPKLKIKQQVIDTRNKCKFLITNEGYLIPTRPSGTIWNVSIIKNIDKYIVSFDETLKYLSQIKKSVDIDLYATGVYYDVIEDDKAKVITIITNTKENIPVKEEFIELSKLKKLNLLYIKKSLLSKIDIEIEKGSTNIKIDERIRQINENIFTEEAYQIFRLTFSNFITDSENIALRKKIDDIVMSKMTHKDKIHKVRLMIYKLIDPHLHEKYIEIANIKEDDFQVGGKYEKLIHKVSKIPNIIKYEPNNDRETCAIHENIDQCSRNPHCTWNRDKCYLALTTRMIVLFVNKISEEIVYNDFKAFEIFKVGEYYVSDIVDRSRFSYIEGQKIIRASSSNIKKILGELFGKDNVPIIGKNIKSKTESKNYITLNLENPLMDLVDYYIQKIIPNNQTIFRAFSNGFYWNKNNYYSTESRNLGFYSPEQSNFATNFRSMCIDLLTDPNEVKNLTPIIKSKLKLSNDVNDNESKNKINEFIYEISNNVANFSNGYVELLILSLIYKDIVIRIYDYSNNIVEMIENGLVLDKNHKSKNTNMINIKYEYGSSTQVPENVYVIYYA</sequence>
<feature type="compositionally biased region" description="Polar residues" evidence="1">
    <location>
        <begin position="1025"/>
        <end position="1036"/>
    </location>
</feature>
<name>A0A6C0DZP8_9ZZZZ</name>
<organism evidence="2">
    <name type="scientific">viral metagenome</name>
    <dbReference type="NCBI Taxonomy" id="1070528"/>
    <lineage>
        <taxon>unclassified sequences</taxon>
        <taxon>metagenomes</taxon>
        <taxon>organismal metagenomes</taxon>
    </lineage>
</organism>
<dbReference type="EMBL" id="MN739698">
    <property type="protein sequence ID" value="QHT21922.1"/>
    <property type="molecule type" value="Genomic_DNA"/>
</dbReference>
<evidence type="ECO:0000256" key="1">
    <source>
        <dbReference type="SAM" id="MobiDB-lite"/>
    </source>
</evidence>
<evidence type="ECO:0008006" key="3">
    <source>
        <dbReference type="Google" id="ProtNLM"/>
    </source>
</evidence>
<proteinExistence type="predicted"/>
<reference evidence="2" key="1">
    <citation type="journal article" date="2020" name="Nature">
        <title>Giant virus diversity and host interactions through global metagenomics.</title>
        <authorList>
            <person name="Schulz F."/>
            <person name="Roux S."/>
            <person name="Paez-Espino D."/>
            <person name="Jungbluth S."/>
            <person name="Walsh D.A."/>
            <person name="Denef V.J."/>
            <person name="McMahon K.D."/>
            <person name="Konstantinidis K.T."/>
            <person name="Eloe-Fadrosh E.A."/>
            <person name="Kyrpides N.C."/>
            <person name="Woyke T."/>
        </authorList>
    </citation>
    <scope>NUCLEOTIDE SEQUENCE</scope>
    <source>
        <strain evidence="2">GVMAG-M-3300023179-103</strain>
    </source>
</reference>
<feature type="region of interest" description="Disordered" evidence="1">
    <location>
        <begin position="252"/>
        <end position="336"/>
    </location>
</feature>
<feature type="compositionally biased region" description="Acidic residues" evidence="1">
    <location>
        <begin position="265"/>
        <end position="328"/>
    </location>
</feature>
<feature type="region of interest" description="Disordered" evidence="1">
    <location>
        <begin position="1016"/>
        <end position="1047"/>
    </location>
</feature>
<accession>A0A6C0DZP8</accession>
<protein>
    <recommendedName>
        <fullName evidence="3">Early transcription factor VETF large subunit</fullName>
    </recommendedName>
</protein>